<keyword evidence="5" id="KW-1185">Reference proteome</keyword>
<dbReference type="RefSeq" id="WP_207651729.1">
    <property type="nucleotide sequence ID" value="NZ_CP018477.1"/>
</dbReference>
<keyword evidence="2" id="KW-1133">Transmembrane helix</keyword>
<dbReference type="EMBL" id="CP018477">
    <property type="protein sequence ID" value="ASV76627.1"/>
    <property type="molecule type" value="Genomic_DNA"/>
</dbReference>
<dbReference type="Proteomes" id="UP000215086">
    <property type="component" value="Chromosome"/>
</dbReference>
<evidence type="ECO:0000256" key="2">
    <source>
        <dbReference type="SAM" id="Phobius"/>
    </source>
</evidence>
<dbReference type="InterPro" id="IPR027039">
    <property type="entry name" value="Crtac1"/>
</dbReference>
<dbReference type="Pfam" id="PF07593">
    <property type="entry name" value="UnbV_ASPIC"/>
    <property type="match status" value="1"/>
</dbReference>
<dbReference type="KEGG" id="ttf:THTE_4026"/>
<reference evidence="4 5" key="1">
    <citation type="journal article" name="Front. Microbiol.">
        <title>Sugar Metabolism of the First Thermophilic Planctomycete Thermogutta terrifontis: Comparative Genomic and Transcriptomic Approaches.</title>
        <authorList>
            <person name="Elcheninov A.G."/>
            <person name="Menzel P."/>
            <person name="Gudbergsdottir S.R."/>
            <person name="Slesarev A.I."/>
            <person name="Kadnikov V.V."/>
            <person name="Krogh A."/>
            <person name="Bonch-Osmolovskaya E.A."/>
            <person name="Peng X."/>
            <person name="Kublanov I.V."/>
        </authorList>
    </citation>
    <scope>NUCLEOTIDE SEQUENCE [LARGE SCALE GENOMIC DNA]</scope>
    <source>
        <strain evidence="4 5">R1</strain>
    </source>
</reference>
<dbReference type="Pfam" id="PF13517">
    <property type="entry name" value="FG-GAP_3"/>
    <property type="match status" value="3"/>
</dbReference>
<evidence type="ECO:0000313" key="5">
    <source>
        <dbReference type="Proteomes" id="UP000215086"/>
    </source>
</evidence>
<keyword evidence="1" id="KW-0732">Signal</keyword>
<sequence>MRTTIPQSIPLVSLFLRFVLIGALAAMLGFVGCRRETTPSESRIPLMRDVTKETGITFVHTDGSSGRRYIMETVTCGLALFDYNNDGLLDIYFVNGAPLPGAPARNPPPRNELWRNDGNWHFTNVTDQAGVGDTGFGMGVTVGDYDNDGWPDIFVNNYGPNKLYHNNGDGTFTDVTDQAGVGGGNRMGAGAAFLDYDNDGDLDLYVANYVKFTEQSHRVHYVKGYPMYAGPRDFPPEPDQLYRNNGDGTFTDVSMETGIGTHAGSGMGIVCSDYDNDGDTDVFVLNDVAGNFLFRNDGQGHFEEVGLETGFAYNGSGDELGSMGIDCGDYDNDGWLDFFMTSYQAELPVLYRNLGNGTLEDVTVVTGAGQGCLPYVNWGTGLIDFNNDGWKDLFIACGHLQDNIDLYDDSTAYAVRNILLLNRGNGTFEDVSRRCGDGLDPVFSSRGAVFGDLDNDGDIDIVVLNSREKPTIIRNDQRSGNHWVQITLRGVQSNRDAVGAKIRIVAGGLTQVDEVHSGRGYQSYWGPRLHFGLGRAAVIDRIEIHWPSGKTQVFEHLPVDRFITFTEGESTFLSKSVDEMPH</sequence>
<evidence type="ECO:0000313" key="4">
    <source>
        <dbReference type="EMBL" id="ASV76627.1"/>
    </source>
</evidence>
<keyword evidence="2" id="KW-0812">Transmembrane</keyword>
<dbReference type="InterPro" id="IPR028994">
    <property type="entry name" value="Integrin_alpha_N"/>
</dbReference>
<dbReference type="AlphaFoldDB" id="A0A286RL29"/>
<accession>A0A286RL29</accession>
<dbReference type="SUPFAM" id="SSF69318">
    <property type="entry name" value="Integrin alpha N-terminal domain"/>
    <property type="match status" value="1"/>
</dbReference>
<dbReference type="InterPro" id="IPR011519">
    <property type="entry name" value="UnbV_ASPIC"/>
</dbReference>
<dbReference type="PANTHER" id="PTHR16026">
    <property type="entry name" value="CARTILAGE ACIDIC PROTEIN 1"/>
    <property type="match status" value="1"/>
</dbReference>
<evidence type="ECO:0000256" key="1">
    <source>
        <dbReference type="ARBA" id="ARBA00022729"/>
    </source>
</evidence>
<dbReference type="InterPro" id="IPR013517">
    <property type="entry name" value="FG-GAP"/>
</dbReference>
<evidence type="ECO:0000259" key="3">
    <source>
        <dbReference type="Pfam" id="PF07593"/>
    </source>
</evidence>
<gene>
    <name evidence="4" type="ORF">THTE_4026</name>
</gene>
<organism evidence="4 5">
    <name type="scientific">Thermogutta terrifontis</name>
    <dbReference type="NCBI Taxonomy" id="1331910"/>
    <lineage>
        <taxon>Bacteria</taxon>
        <taxon>Pseudomonadati</taxon>
        <taxon>Planctomycetota</taxon>
        <taxon>Planctomycetia</taxon>
        <taxon>Pirellulales</taxon>
        <taxon>Thermoguttaceae</taxon>
        <taxon>Thermogutta</taxon>
    </lineage>
</organism>
<dbReference type="PROSITE" id="PS51257">
    <property type="entry name" value="PROKAR_LIPOPROTEIN"/>
    <property type="match status" value="1"/>
</dbReference>
<feature type="transmembrane region" description="Helical" evidence="2">
    <location>
        <begin position="12"/>
        <end position="32"/>
    </location>
</feature>
<protein>
    <submittedName>
        <fullName evidence="4">ASPIC/UnbV domain protein</fullName>
    </submittedName>
</protein>
<dbReference type="Gene3D" id="2.130.10.130">
    <property type="entry name" value="Integrin alpha, N-terminal"/>
    <property type="match status" value="2"/>
</dbReference>
<dbReference type="PANTHER" id="PTHR16026:SF0">
    <property type="entry name" value="CARTILAGE ACIDIC PROTEIN 1"/>
    <property type="match status" value="1"/>
</dbReference>
<feature type="domain" description="ASPIC/UnbV" evidence="3">
    <location>
        <begin position="497"/>
        <end position="563"/>
    </location>
</feature>
<name>A0A286RL29_9BACT</name>
<proteinExistence type="predicted"/>
<keyword evidence="2" id="KW-0472">Membrane</keyword>